<dbReference type="RefSeq" id="WP_274338649.1">
    <property type="nucleotide sequence ID" value="NZ_CP118109.1"/>
</dbReference>
<name>A0ABY7XGW8_9BACL</name>
<keyword evidence="1" id="KW-0614">Plasmid</keyword>
<evidence type="ECO:0000313" key="1">
    <source>
        <dbReference type="EMBL" id="WDI05027.1"/>
    </source>
</evidence>
<evidence type="ECO:0000313" key="2">
    <source>
        <dbReference type="Proteomes" id="UP001221519"/>
    </source>
</evidence>
<protein>
    <submittedName>
        <fullName evidence="1">Uncharacterized protein</fullName>
    </submittedName>
</protein>
<keyword evidence="2" id="KW-1185">Reference proteome</keyword>
<proteinExistence type="predicted"/>
<dbReference type="Proteomes" id="UP001221519">
    <property type="component" value="Plasmid unnamed1"/>
</dbReference>
<reference evidence="1 2" key="1">
    <citation type="submission" date="2023-02" db="EMBL/GenBank/DDBJ databases">
        <title>Pathogen: clinical or host-associated sample.</title>
        <authorList>
            <person name="Hergert J."/>
            <person name="Casey R."/>
            <person name="Wagner J."/>
            <person name="Young E.L."/>
            <person name="Oakeson K.F."/>
        </authorList>
    </citation>
    <scope>NUCLEOTIDE SEQUENCE [LARGE SCALE GENOMIC DNA]</scope>
    <source>
        <strain evidence="1 2">2022CK-00829</strain>
        <plasmid evidence="1 2">unnamed1</plasmid>
    </source>
</reference>
<sequence>MELMQRYFDNLYPKVQVISNRFKCTLDYHTIKRWLNANVPRQFTHKYGGYTYTTTGLGKEIVAKVVCEGKINGDAVYCAIVFHNSIRIYLKQGLNYL</sequence>
<organism evidence="1 2">
    <name type="scientific">Paenibacillus urinalis</name>
    <dbReference type="NCBI Taxonomy" id="521520"/>
    <lineage>
        <taxon>Bacteria</taxon>
        <taxon>Bacillati</taxon>
        <taxon>Bacillota</taxon>
        <taxon>Bacilli</taxon>
        <taxon>Bacillales</taxon>
        <taxon>Paenibacillaceae</taxon>
        <taxon>Paenibacillus</taxon>
    </lineage>
</organism>
<geneLocation type="plasmid" evidence="1 2">
    <name>unnamed1</name>
</geneLocation>
<dbReference type="EMBL" id="CP118109">
    <property type="protein sequence ID" value="WDI05027.1"/>
    <property type="molecule type" value="Genomic_DNA"/>
</dbReference>
<gene>
    <name evidence="1" type="ORF">PUW25_26015</name>
</gene>
<accession>A0ABY7XGW8</accession>